<sequence length="264" mass="31372">MNNEKISLELNKLIKKYRWIKDTEGMSPAKVYKLVGESENLYLKMTDSRYKGTTYDVEREKDMMLWLKGKLPVPEVLHFEKYEGFNYLLMSEVDGVMCYEEYEIHKDPKKIVELYAECIKRFQSIDISDCPFNNNTDSRLTELDYMLNNNLADVDCENWEKDTPFKEPGELYEFLKNNKPREELVFSHGDLGDSNILVRNNKIRGFIDLGRSGKADKWYDIAFCIRSIREDIGEEKYVKLFFDLLGIEPDWEKIKYYILLDELF</sequence>
<dbReference type="PANTHER" id="PTHR21310">
    <property type="entry name" value="AMINOGLYCOSIDE PHOSPHOTRANSFERASE-RELATED-RELATED"/>
    <property type="match status" value="1"/>
</dbReference>
<organism evidence="8 9">
    <name type="scientific">Clostridium simiarum</name>
    <dbReference type="NCBI Taxonomy" id="2841506"/>
    <lineage>
        <taxon>Bacteria</taxon>
        <taxon>Bacillati</taxon>
        <taxon>Bacillota</taxon>
        <taxon>Clostridia</taxon>
        <taxon>Eubacteriales</taxon>
        <taxon>Clostridiaceae</taxon>
        <taxon>Clostridium</taxon>
    </lineage>
</organism>
<keyword evidence="3 6" id="KW-0547">Nucleotide-binding</keyword>
<dbReference type="InterPro" id="IPR024165">
    <property type="entry name" value="Kan/Strep_kinase"/>
</dbReference>
<keyword evidence="6" id="KW-0046">Antibiotic resistance</keyword>
<comment type="caution">
    <text evidence="8">The sequence shown here is derived from an EMBL/GenBank/DDBJ whole genome shotgun (WGS) entry which is preliminary data.</text>
</comment>
<dbReference type="EMBL" id="JAHLQL010000001">
    <property type="protein sequence ID" value="MBU5591672.1"/>
    <property type="molecule type" value="Genomic_DNA"/>
</dbReference>
<dbReference type="InterPro" id="IPR002575">
    <property type="entry name" value="Aminoglycoside_PTrfase"/>
</dbReference>
<dbReference type="RefSeq" id="WP_216456605.1">
    <property type="nucleotide sequence ID" value="NZ_JAHLQL010000001.1"/>
</dbReference>
<evidence type="ECO:0000259" key="7">
    <source>
        <dbReference type="Pfam" id="PF01636"/>
    </source>
</evidence>
<evidence type="ECO:0000256" key="3">
    <source>
        <dbReference type="ARBA" id="ARBA00022741"/>
    </source>
</evidence>
<evidence type="ECO:0000313" key="9">
    <source>
        <dbReference type="Proteomes" id="UP000736583"/>
    </source>
</evidence>
<dbReference type="NCBIfam" id="NF033068">
    <property type="entry name" value="APH_3p"/>
    <property type="match status" value="1"/>
</dbReference>
<name>A0ABS6EZJ6_9CLOT</name>
<evidence type="ECO:0000256" key="4">
    <source>
        <dbReference type="ARBA" id="ARBA00022777"/>
    </source>
</evidence>
<dbReference type="PIRSF" id="PIRSF000706">
    <property type="entry name" value="Kanamycin_kin"/>
    <property type="match status" value="1"/>
</dbReference>
<evidence type="ECO:0000256" key="2">
    <source>
        <dbReference type="ARBA" id="ARBA00022679"/>
    </source>
</evidence>
<evidence type="ECO:0000313" key="8">
    <source>
        <dbReference type="EMBL" id="MBU5591672.1"/>
    </source>
</evidence>
<comment type="similarity">
    <text evidence="1 6">Belongs to the aminoglycoside phosphotransferase family.</text>
</comment>
<dbReference type="Pfam" id="PF01636">
    <property type="entry name" value="APH"/>
    <property type="match status" value="1"/>
</dbReference>
<keyword evidence="9" id="KW-1185">Reference proteome</keyword>
<keyword evidence="4 6" id="KW-0418">Kinase</keyword>
<proteinExistence type="inferred from homology"/>
<protein>
    <submittedName>
        <fullName evidence="8">Aminoglycoside 3'-phosphotransferase</fullName>
    </submittedName>
</protein>
<accession>A0ABS6EZJ6</accession>
<reference evidence="8 9" key="1">
    <citation type="submission" date="2021-06" db="EMBL/GenBank/DDBJ databases">
        <authorList>
            <person name="Sun Q."/>
            <person name="Li D."/>
        </authorList>
    </citation>
    <scope>NUCLEOTIDE SEQUENCE [LARGE SCALE GENOMIC DNA]</scope>
    <source>
        <strain evidence="8 9">MSJ-4</strain>
    </source>
</reference>
<gene>
    <name evidence="8" type="ORF">KQI89_07825</name>
</gene>
<keyword evidence="2 6" id="KW-0808">Transferase</keyword>
<dbReference type="CDD" id="cd05150">
    <property type="entry name" value="APH"/>
    <property type="match status" value="1"/>
</dbReference>
<evidence type="ECO:0000256" key="5">
    <source>
        <dbReference type="ARBA" id="ARBA00022840"/>
    </source>
</evidence>
<evidence type="ECO:0000256" key="6">
    <source>
        <dbReference type="PIRNR" id="PIRNR000706"/>
    </source>
</evidence>
<evidence type="ECO:0000256" key="1">
    <source>
        <dbReference type="ARBA" id="ARBA00006219"/>
    </source>
</evidence>
<dbReference type="InterPro" id="IPR051678">
    <property type="entry name" value="AGP_Transferase"/>
</dbReference>
<dbReference type="Proteomes" id="UP000736583">
    <property type="component" value="Unassembled WGS sequence"/>
</dbReference>
<dbReference type="PANTHER" id="PTHR21310:SF41">
    <property type="entry name" value="3'-PHOSPHOTRANSFERASE, PUTATIVE-RELATED"/>
    <property type="match status" value="1"/>
</dbReference>
<feature type="domain" description="Aminoglycoside phosphotransferase" evidence="7">
    <location>
        <begin position="25"/>
        <end position="255"/>
    </location>
</feature>
<keyword evidence="5 6" id="KW-0067">ATP-binding</keyword>